<dbReference type="SUPFAM" id="SSF48403">
    <property type="entry name" value="Ankyrin repeat"/>
    <property type="match status" value="1"/>
</dbReference>
<dbReference type="OrthoDB" id="7615179at2"/>
<dbReference type="SMART" id="SM00248">
    <property type="entry name" value="ANK"/>
    <property type="match status" value="4"/>
</dbReference>
<dbReference type="PROSITE" id="PS50088">
    <property type="entry name" value="ANK_REPEAT"/>
    <property type="match status" value="2"/>
</dbReference>
<proteinExistence type="predicted"/>
<dbReference type="Proteomes" id="UP000254834">
    <property type="component" value="Chromosome"/>
</dbReference>
<gene>
    <name evidence="4" type="ORF">C0J27_05300</name>
</gene>
<evidence type="ECO:0000256" key="2">
    <source>
        <dbReference type="ARBA" id="ARBA00023043"/>
    </source>
</evidence>
<dbReference type="RefSeq" id="WP_115586134.1">
    <property type="nucleotide sequence ID" value="NZ_CP025544.1"/>
</dbReference>
<accession>A0A345ZCV2</accession>
<evidence type="ECO:0000256" key="1">
    <source>
        <dbReference type="ARBA" id="ARBA00022737"/>
    </source>
</evidence>
<dbReference type="InterPro" id="IPR036770">
    <property type="entry name" value="Ankyrin_rpt-contain_sf"/>
</dbReference>
<keyword evidence="2 3" id="KW-0040">ANK repeat</keyword>
<protein>
    <submittedName>
        <fullName evidence="4">Uncharacterized protein</fullName>
    </submittedName>
</protein>
<feature type="repeat" description="ANK" evidence="3">
    <location>
        <begin position="436"/>
        <end position="458"/>
    </location>
</feature>
<dbReference type="PANTHER" id="PTHR24198">
    <property type="entry name" value="ANKYRIN REPEAT AND PROTEIN KINASE DOMAIN-CONTAINING PROTEIN"/>
    <property type="match status" value="1"/>
</dbReference>
<reference evidence="4 5" key="1">
    <citation type="submission" date="2017-12" db="EMBL/GenBank/DDBJ databases">
        <title>Chromulinavorax destructans is a abundant pathogen of dominant heterotrophic picoflagllates.</title>
        <authorList>
            <person name="Deeg C.M."/>
            <person name="Zimmer M."/>
            <person name="Suttle C.A."/>
        </authorList>
    </citation>
    <scope>NUCLEOTIDE SEQUENCE [LARGE SCALE GENOMIC DNA]</scope>
    <source>
        <strain evidence="4 5">SeV1</strain>
    </source>
</reference>
<sequence>MNIKYLLIISLLSTYQCTTCSGQELTSQPEELVRQNEEFITWSISAQKPLVEFYNSLHQDDPKIPYLQDIVKSNLEYHGEYDIVWPKLFDHATYIALHKDAYDLHNHDLYIYDHPNFKPVVQEYEVVINPEENYEEVHDINFTEDQLQTYNYIIENYKYLITGFQLVSNYRPNTQNSFEFFLKKAVVQEDFDPAITIHTAQQYIAERMKQQFLTVLEHAIENNIPLSAINDSIFLYVVSYQHDFMKFFICTWIEDTYHLSQGFNLVYKSEYDLTFKNFQDLLSDSRFNIITGTQKAQQYIAEKMERNFLAVAQRMIHNKFFINNDQSEPIKKDPVFSYIMADKNNFMKKFIDSWIDKIPAIKKYVTLHSYHTIIRANDSDAFLLLLYLQDNYADDADQEKLKISNYLITASQNGSLDIVVLLLRQQNIAINEQNSNGITPLIAAIQSGNLEIVSLLLSVPGIDTEIANRNKWTPLYIAIFKNNPAMVKLLLDAGAHHHITIHNETLLDIATRKGYTQIVEFLTQAQNNA</sequence>
<dbReference type="KEGG" id="cdes:C0J27_05300"/>
<dbReference type="AlphaFoldDB" id="A0A345ZCV2"/>
<dbReference type="PROSITE" id="PS50297">
    <property type="entry name" value="ANK_REP_REGION"/>
    <property type="match status" value="2"/>
</dbReference>
<dbReference type="PANTHER" id="PTHR24198:SF165">
    <property type="entry name" value="ANKYRIN REPEAT-CONTAINING PROTEIN-RELATED"/>
    <property type="match status" value="1"/>
</dbReference>
<name>A0A345ZCV2_9BACT</name>
<dbReference type="Pfam" id="PF00023">
    <property type="entry name" value="Ank"/>
    <property type="match status" value="1"/>
</dbReference>
<organism evidence="4 5">
    <name type="scientific">Candidatus Chromulinivorax destructor</name>
    <dbReference type="NCBI Taxonomy" id="2066483"/>
    <lineage>
        <taxon>Bacteria</taxon>
        <taxon>Candidatus Babelota</taxon>
        <taxon>Candidatus Babeliae</taxon>
        <taxon>Candidatus Babeliales</taxon>
        <taxon>Candidatus Chromulinivoraceae</taxon>
        <taxon>Candidatus Chromulinivorax</taxon>
    </lineage>
</organism>
<feature type="repeat" description="ANK" evidence="3">
    <location>
        <begin position="470"/>
        <end position="495"/>
    </location>
</feature>
<dbReference type="InterPro" id="IPR002110">
    <property type="entry name" value="Ankyrin_rpt"/>
</dbReference>
<dbReference type="Gene3D" id="1.25.40.20">
    <property type="entry name" value="Ankyrin repeat-containing domain"/>
    <property type="match status" value="1"/>
</dbReference>
<keyword evidence="5" id="KW-1185">Reference proteome</keyword>
<dbReference type="EMBL" id="CP025544">
    <property type="protein sequence ID" value="AXK61119.1"/>
    <property type="molecule type" value="Genomic_DNA"/>
</dbReference>
<dbReference type="Pfam" id="PF12796">
    <property type="entry name" value="Ank_2"/>
    <property type="match status" value="1"/>
</dbReference>
<evidence type="ECO:0000313" key="5">
    <source>
        <dbReference type="Proteomes" id="UP000254834"/>
    </source>
</evidence>
<evidence type="ECO:0000256" key="3">
    <source>
        <dbReference type="PROSITE-ProRule" id="PRU00023"/>
    </source>
</evidence>
<keyword evidence="1" id="KW-0677">Repeat</keyword>
<evidence type="ECO:0000313" key="4">
    <source>
        <dbReference type="EMBL" id="AXK61119.1"/>
    </source>
</evidence>